<keyword evidence="4" id="KW-1185">Reference proteome</keyword>
<dbReference type="Gene3D" id="3.40.50.1820">
    <property type="entry name" value="alpha/beta hydrolase"/>
    <property type="match status" value="1"/>
</dbReference>
<dbReference type="PANTHER" id="PTHR12277">
    <property type="entry name" value="ALPHA/BETA HYDROLASE DOMAIN-CONTAINING PROTEIN"/>
    <property type="match status" value="1"/>
</dbReference>
<dbReference type="InterPro" id="IPR000073">
    <property type="entry name" value="AB_hydrolase_1"/>
</dbReference>
<dbReference type="AlphaFoldDB" id="A0AB34KXU3"/>
<proteinExistence type="predicted"/>
<evidence type="ECO:0000313" key="4">
    <source>
        <dbReference type="Proteomes" id="UP000803884"/>
    </source>
</evidence>
<reference evidence="3 4" key="1">
    <citation type="journal article" date="2020" name="Microbiol. Resour. Announc.">
        <title>Draft Genome Sequence of a Cladosporium Species Isolated from the Mesophotic Ascidian Didemnum maculosum.</title>
        <authorList>
            <person name="Gioti A."/>
            <person name="Siaperas R."/>
            <person name="Nikolaivits E."/>
            <person name="Le Goff G."/>
            <person name="Ouazzani J."/>
            <person name="Kotoulas G."/>
            <person name="Topakas E."/>
        </authorList>
    </citation>
    <scope>NUCLEOTIDE SEQUENCE [LARGE SCALE GENOMIC DNA]</scope>
    <source>
        <strain evidence="3 4">TM138-S3</strain>
    </source>
</reference>
<dbReference type="SUPFAM" id="SSF53474">
    <property type="entry name" value="alpha/beta-Hydrolases"/>
    <property type="match status" value="1"/>
</dbReference>
<accession>A0AB34KXU3</accession>
<dbReference type="Proteomes" id="UP000803884">
    <property type="component" value="Unassembled WGS sequence"/>
</dbReference>
<feature type="domain" description="AB hydrolase-1" evidence="2">
    <location>
        <begin position="132"/>
        <end position="411"/>
    </location>
</feature>
<dbReference type="GeneID" id="96004730"/>
<dbReference type="InterPro" id="IPR029058">
    <property type="entry name" value="AB_hydrolase_fold"/>
</dbReference>
<keyword evidence="1" id="KW-0812">Transmembrane</keyword>
<keyword evidence="1" id="KW-0472">Membrane</keyword>
<dbReference type="RefSeq" id="XP_069231243.1">
    <property type="nucleotide sequence ID" value="XM_069371892.1"/>
</dbReference>
<evidence type="ECO:0000256" key="1">
    <source>
        <dbReference type="SAM" id="Phobius"/>
    </source>
</evidence>
<dbReference type="Pfam" id="PF12697">
    <property type="entry name" value="Abhydrolase_6"/>
    <property type="match status" value="1"/>
</dbReference>
<protein>
    <recommendedName>
        <fullName evidence="2">AB hydrolase-1 domain-containing protein</fullName>
    </recommendedName>
</protein>
<gene>
    <name evidence="3" type="ORF">WHR41_03286</name>
</gene>
<sequence length="421" mass="45175">MPSPSSLLTKTAIGCAVAVAVYAIILGALLTPTLQRFALYAHKINSLFWHDINDAEQFGFSRGQVTPFTIPTPDGETLYAWHVLPIDTYLRNEQVLSQGERPSGPVAEFADTLQFKLLASTQQPARVVINFHGNAGHVAQGWRTDTYRNLALQPNTHVVTIDYRGFGHSTGSPTEAGLIADGTAIVNWVMHTAKIPPERIVLLGQSLGTAVSSAVALNFANPSSELIPRSDPESSSLLNSGDQIATRTAFAGVILVAPFSSLPSLLLTYRLGGTIPLLLPLRPFPKLGYALTSRMTDIWPSASRLAAYYNGFSANQDLLTHKVDDLTGDGSIATREMGALQIIHAKTDMDISFRQTEIICAEILGDEGKCVAGDGGLLLDVKEAGKPRVRVQIVEHGGHNRIVTYSPVALAVARAVEGAFA</sequence>
<keyword evidence="1" id="KW-1133">Transmembrane helix</keyword>
<evidence type="ECO:0000313" key="3">
    <source>
        <dbReference type="EMBL" id="KAL1588138.1"/>
    </source>
</evidence>
<dbReference type="EMBL" id="JAAQHG020000008">
    <property type="protein sequence ID" value="KAL1588138.1"/>
    <property type="molecule type" value="Genomic_DNA"/>
</dbReference>
<organism evidence="3 4">
    <name type="scientific">Cladosporium halotolerans</name>
    <dbReference type="NCBI Taxonomy" id="1052096"/>
    <lineage>
        <taxon>Eukaryota</taxon>
        <taxon>Fungi</taxon>
        <taxon>Dikarya</taxon>
        <taxon>Ascomycota</taxon>
        <taxon>Pezizomycotina</taxon>
        <taxon>Dothideomycetes</taxon>
        <taxon>Dothideomycetidae</taxon>
        <taxon>Cladosporiales</taxon>
        <taxon>Cladosporiaceae</taxon>
        <taxon>Cladosporium</taxon>
    </lineage>
</organism>
<evidence type="ECO:0000259" key="2">
    <source>
        <dbReference type="Pfam" id="PF12697"/>
    </source>
</evidence>
<dbReference type="PANTHER" id="PTHR12277:SF81">
    <property type="entry name" value="PROTEIN ABHD13"/>
    <property type="match status" value="1"/>
</dbReference>
<feature type="transmembrane region" description="Helical" evidence="1">
    <location>
        <begin position="12"/>
        <end position="30"/>
    </location>
</feature>
<comment type="caution">
    <text evidence="3">The sequence shown here is derived from an EMBL/GenBank/DDBJ whole genome shotgun (WGS) entry which is preliminary data.</text>
</comment>
<name>A0AB34KXU3_9PEZI</name>